<keyword evidence="2" id="KW-1185">Reference proteome</keyword>
<dbReference type="EMBL" id="JAEAOA010000546">
    <property type="protein sequence ID" value="KAK3600998.1"/>
    <property type="molecule type" value="Genomic_DNA"/>
</dbReference>
<accession>A0AAE0T0I9</accession>
<evidence type="ECO:0000313" key="2">
    <source>
        <dbReference type="Proteomes" id="UP001195483"/>
    </source>
</evidence>
<reference evidence="1" key="3">
    <citation type="submission" date="2023-05" db="EMBL/GenBank/DDBJ databases">
        <authorList>
            <person name="Smith C.H."/>
        </authorList>
    </citation>
    <scope>NUCLEOTIDE SEQUENCE</scope>
    <source>
        <strain evidence="1">CHS0354</strain>
        <tissue evidence="1">Mantle</tissue>
    </source>
</reference>
<reference evidence="1" key="1">
    <citation type="journal article" date="2021" name="Genome Biol. Evol.">
        <title>A High-Quality Reference Genome for a Parasitic Bivalve with Doubly Uniparental Inheritance (Bivalvia: Unionida).</title>
        <authorList>
            <person name="Smith C.H."/>
        </authorList>
    </citation>
    <scope>NUCLEOTIDE SEQUENCE</scope>
    <source>
        <strain evidence="1">CHS0354</strain>
    </source>
</reference>
<feature type="non-terminal residue" evidence="1">
    <location>
        <position position="1"/>
    </location>
</feature>
<comment type="caution">
    <text evidence="1">The sequence shown here is derived from an EMBL/GenBank/DDBJ whole genome shotgun (WGS) entry which is preliminary data.</text>
</comment>
<protein>
    <submittedName>
        <fullName evidence="1">Uncharacterized protein</fullName>
    </submittedName>
</protein>
<sequence>KREKIWKEIGEVNEYNETETWNEIGELKVDTTRKNGGTPQGKTLSIKSFFCLQEMKSCCPHPAPYHDKTTTLPTIRYQYSTTHINRFLPSFIHICIQPDPRKHSSDKSWVALKSNHNWQAAE</sequence>
<name>A0AAE0T0I9_9BIVA</name>
<dbReference type="AlphaFoldDB" id="A0AAE0T0I9"/>
<gene>
    <name evidence="1" type="ORF">CHS0354_008107</name>
</gene>
<dbReference type="Proteomes" id="UP001195483">
    <property type="component" value="Unassembled WGS sequence"/>
</dbReference>
<reference evidence="1" key="2">
    <citation type="journal article" date="2021" name="Genome Biol. Evol.">
        <title>Developing a high-quality reference genome for a parasitic bivalve with doubly uniparental inheritance (Bivalvia: Unionida).</title>
        <authorList>
            <person name="Smith C.H."/>
        </authorList>
    </citation>
    <scope>NUCLEOTIDE SEQUENCE</scope>
    <source>
        <strain evidence="1">CHS0354</strain>
        <tissue evidence="1">Mantle</tissue>
    </source>
</reference>
<proteinExistence type="predicted"/>
<organism evidence="1 2">
    <name type="scientific">Potamilus streckersoni</name>
    <dbReference type="NCBI Taxonomy" id="2493646"/>
    <lineage>
        <taxon>Eukaryota</taxon>
        <taxon>Metazoa</taxon>
        <taxon>Spiralia</taxon>
        <taxon>Lophotrochozoa</taxon>
        <taxon>Mollusca</taxon>
        <taxon>Bivalvia</taxon>
        <taxon>Autobranchia</taxon>
        <taxon>Heteroconchia</taxon>
        <taxon>Palaeoheterodonta</taxon>
        <taxon>Unionida</taxon>
        <taxon>Unionoidea</taxon>
        <taxon>Unionidae</taxon>
        <taxon>Ambleminae</taxon>
        <taxon>Lampsilini</taxon>
        <taxon>Potamilus</taxon>
    </lineage>
</organism>
<evidence type="ECO:0000313" key="1">
    <source>
        <dbReference type="EMBL" id="KAK3600998.1"/>
    </source>
</evidence>